<feature type="region of interest" description="Disordered" evidence="1">
    <location>
        <begin position="35"/>
        <end position="84"/>
    </location>
</feature>
<organism evidence="2 3">
    <name type="scientific">Haematococcus lacustris</name>
    <name type="common">Green alga</name>
    <name type="synonym">Haematococcus pluvialis</name>
    <dbReference type="NCBI Taxonomy" id="44745"/>
    <lineage>
        <taxon>Eukaryota</taxon>
        <taxon>Viridiplantae</taxon>
        <taxon>Chlorophyta</taxon>
        <taxon>core chlorophytes</taxon>
        <taxon>Chlorophyceae</taxon>
        <taxon>CS clade</taxon>
        <taxon>Chlamydomonadales</taxon>
        <taxon>Haematococcaceae</taxon>
        <taxon>Haematococcus</taxon>
    </lineage>
</organism>
<keyword evidence="3" id="KW-1185">Reference proteome</keyword>
<sequence>MHPRAAAGRHLSCRGAHLGEVSQCQAPAGCPMSLPPPGSGGSAGGGACSKAHSTTLPQRPRPELTDGVQWPGSHKHQSQAEGRWLTPLKPSAVRLLGRPPPLGWAPVCASVLLLDQCRGVLRVRANAALMMTAGSAVWRLLRDHVHLCLHILL</sequence>
<evidence type="ECO:0000313" key="3">
    <source>
        <dbReference type="Proteomes" id="UP000485058"/>
    </source>
</evidence>
<evidence type="ECO:0000256" key="1">
    <source>
        <dbReference type="SAM" id="MobiDB-lite"/>
    </source>
</evidence>
<name>A0A699ZGL0_HAELA</name>
<proteinExistence type="predicted"/>
<dbReference type="AlphaFoldDB" id="A0A699ZGL0"/>
<reference evidence="2 3" key="1">
    <citation type="submission" date="2020-02" db="EMBL/GenBank/DDBJ databases">
        <title>Draft genome sequence of Haematococcus lacustris strain NIES-144.</title>
        <authorList>
            <person name="Morimoto D."/>
            <person name="Nakagawa S."/>
            <person name="Yoshida T."/>
            <person name="Sawayama S."/>
        </authorList>
    </citation>
    <scope>NUCLEOTIDE SEQUENCE [LARGE SCALE GENOMIC DNA]</scope>
    <source>
        <strain evidence="2 3">NIES-144</strain>
    </source>
</reference>
<evidence type="ECO:0000313" key="2">
    <source>
        <dbReference type="EMBL" id="GFH18206.1"/>
    </source>
</evidence>
<dbReference type="EMBL" id="BLLF01001263">
    <property type="protein sequence ID" value="GFH18206.1"/>
    <property type="molecule type" value="Genomic_DNA"/>
</dbReference>
<protein>
    <submittedName>
        <fullName evidence="2">Uncharacterized protein</fullName>
    </submittedName>
</protein>
<gene>
    <name evidence="2" type="ORF">HaLaN_14966</name>
</gene>
<dbReference type="Proteomes" id="UP000485058">
    <property type="component" value="Unassembled WGS sequence"/>
</dbReference>
<comment type="caution">
    <text evidence="2">The sequence shown here is derived from an EMBL/GenBank/DDBJ whole genome shotgun (WGS) entry which is preliminary data.</text>
</comment>
<accession>A0A699ZGL0</accession>